<dbReference type="GeneID" id="70238584"/>
<gene>
    <name evidence="1" type="ORF">OGAPHI_006620</name>
</gene>
<name>A0A9P8NWL9_9ASCO</name>
<keyword evidence="2" id="KW-1185">Reference proteome</keyword>
<dbReference type="EMBL" id="JAEUBE010000487">
    <property type="protein sequence ID" value="KAH3661213.1"/>
    <property type="molecule type" value="Genomic_DNA"/>
</dbReference>
<comment type="caution">
    <text evidence="1">The sequence shown here is derived from an EMBL/GenBank/DDBJ whole genome shotgun (WGS) entry which is preliminary data.</text>
</comment>
<reference evidence="1" key="2">
    <citation type="submission" date="2021-01" db="EMBL/GenBank/DDBJ databases">
        <authorList>
            <person name="Schikora-Tamarit M.A."/>
        </authorList>
    </citation>
    <scope>NUCLEOTIDE SEQUENCE</scope>
    <source>
        <strain evidence="1">CBS6075</strain>
    </source>
</reference>
<reference evidence="1" key="1">
    <citation type="journal article" date="2021" name="Open Biol.">
        <title>Shared evolutionary footprints suggest mitochondrial oxidative damage underlies multiple complex I losses in fungi.</title>
        <authorList>
            <person name="Schikora-Tamarit M.A."/>
            <person name="Marcet-Houben M."/>
            <person name="Nosek J."/>
            <person name="Gabaldon T."/>
        </authorList>
    </citation>
    <scope>NUCLEOTIDE SEQUENCE</scope>
    <source>
        <strain evidence="1">CBS6075</strain>
    </source>
</reference>
<dbReference type="Proteomes" id="UP000769157">
    <property type="component" value="Unassembled WGS sequence"/>
</dbReference>
<proteinExistence type="predicted"/>
<sequence>MAWTVSCNDPSPINRMHLRFGSISSSANWAPTADGSEYPMDPHNTCEMAVTLDGKWVWITPNEEVPVSVTITSPDLRKYDSFFHR</sequence>
<dbReference type="AlphaFoldDB" id="A0A9P8NWL9"/>
<evidence type="ECO:0000313" key="1">
    <source>
        <dbReference type="EMBL" id="KAH3661213.1"/>
    </source>
</evidence>
<dbReference type="RefSeq" id="XP_046058337.1">
    <property type="nucleotide sequence ID" value="XM_046207925.1"/>
</dbReference>
<evidence type="ECO:0000313" key="2">
    <source>
        <dbReference type="Proteomes" id="UP000769157"/>
    </source>
</evidence>
<accession>A0A9P8NWL9</accession>
<organism evidence="1 2">
    <name type="scientific">Ogataea philodendri</name>
    <dbReference type="NCBI Taxonomy" id="1378263"/>
    <lineage>
        <taxon>Eukaryota</taxon>
        <taxon>Fungi</taxon>
        <taxon>Dikarya</taxon>
        <taxon>Ascomycota</taxon>
        <taxon>Saccharomycotina</taxon>
        <taxon>Pichiomycetes</taxon>
        <taxon>Pichiales</taxon>
        <taxon>Pichiaceae</taxon>
        <taxon>Ogataea</taxon>
    </lineage>
</organism>
<protein>
    <submittedName>
        <fullName evidence="1">Uncharacterized protein</fullName>
    </submittedName>
</protein>